<dbReference type="Pfam" id="PF13641">
    <property type="entry name" value="Glyco_tranf_2_3"/>
    <property type="match status" value="1"/>
</dbReference>
<feature type="transmembrane region" description="Helical" evidence="2">
    <location>
        <begin position="853"/>
        <end position="875"/>
    </location>
</feature>
<keyword evidence="3" id="KW-0808">Transferase</keyword>
<feature type="transmembrane region" description="Helical" evidence="2">
    <location>
        <begin position="464"/>
        <end position="486"/>
    </location>
</feature>
<gene>
    <name evidence="3" type="ORF">G3T38_01520</name>
</gene>
<dbReference type="Proteomes" id="UP000468687">
    <property type="component" value="Unassembled WGS sequence"/>
</dbReference>
<evidence type="ECO:0000256" key="1">
    <source>
        <dbReference type="SAM" id="MobiDB-lite"/>
    </source>
</evidence>
<feature type="transmembrane region" description="Helical" evidence="2">
    <location>
        <begin position="803"/>
        <end position="824"/>
    </location>
</feature>
<keyword evidence="4" id="KW-1185">Reference proteome</keyword>
<evidence type="ECO:0000313" key="3">
    <source>
        <dbReference type="EMBL" id="NEN76947.1"/>
    </source>
</evidence>
<keyword evidence="2" id="KW-0812">Transmembrane</keyword>
<feature type="transmembrane region" description="Helical" evidence="2">
    <location>
        <begin position="686"/>
        <end position="709"/>
    </location>
</feature>
<feature type="transmembrane region" description="Helical" evidence="2">
    <location>
        <begin position="582"/>
        <end position="604"/>
    </location>
</feature>
<dbReference type="RefSeq" id="WP_163770294.1">
    <property type="nucleotide sequence ID" value="NZ_JAAGXA010000001.1"/>
</dbReference>
<feature type="transmembrane region" description="Helical" evidence="2">
    <location>
        <begin position="611"/>
        <end position="629"/>
    </location>
</feature>
<proteinExistence type="predicted"/>
<dbReference type="InterPro" id="IPR050834">
    <property type="entry name" value="Glycosyltransf_2"/>
</dbReference>
<dbReference type="Gene3D" id="3.90.550.10">
    <property type="entry name" value="Spore Coat Polysaccharide Biosynthesis Protein SpsA, Chain A"/>
    <property type="match status" value="1"/>
</dbReference>
<comment type="caution">
    <text evidence="3">The sequence shown here is derived from an EMBL/GenBank/DDBJ whole genome shotgun (WGS) entry which is preliminary data.</text>
</comment>
<reference evidence="3 4" key="1">
    <citation type="journal article" date="2014" name="Int. J. Syst. Evol. Microbiol.">
        <title>Nocardioides zeae sp. nov., isolated from the stem of Zea mays.</title>
        <authorList>
            <person name="Glaeser S.P."/>
            <person name="McInroy J.A."/>
            <person name="Busse H.J."/>
            <person name="Kampfer P."/>
        </authorList>
    </citation>
    <scope>NUCLEOTIDE SEQUENCE [LARGE SCALE GENOMIC DNA]</scope>
    <source>
        <strain evidence="3 4">JCM 30728</strain>
    </source>
</reference>
<feature type="transmembrane region" description="Helical" evidence="2">
    <location>
        <begin position="747"/>
        <end position="765"/>
    </location>
</feature>
<keyword evidence="2" id="KW-1133">Transmembrane helix</keyword>
<sequence>MTDAVLPPDGPPQPSHPSLATGAVPVVVPPPDEGRDHWADLRDLDAPAATTTPVDASAVTVLVVAHDGASWLPTVLDALARQTVAAGAVLAVDTGSTDGSGDLLDAALGHDHVLDLPASTPFADAVDAALARLEQDGRADRADGWLWILHDDSAPAPDALQRLLECAAQEALAGTPVDVVGPKLREWPSLKRLLEVGVTINGTGRRETGLERGEYDQGQYAAPRHVLAVNTAGMLVRPGLLRDLGGFEPALPVLGTDLDLGWRAASAGRRVVVAPDAVVFHAEASHRGLRSSTLVGRHPHEAERRAHLLVLLANSSRRRFLNSYLRVVVGSLLRALGFLLTRRPGVAVDEVVAMAAVCARPGELRRLRAARRASRTVPDAQVRPLLAPWWLPFRHGLDAAGELLGSLTTHASDVADRRRDARARAERERADAGRAGTRAAYPGDRPDRPASGSDDDELGAETGWLVRYLTSPVALVLTAVVLLCLVGAREAIGSVSGGALAPAPATTGAWWDLHLSSTHPLGTGSDVPAPAYVAPLALLSWLLPGGPSVAVSVLLLLAVPLGLWGAWRLLGVAARLVDPRGASPWLLGIGATTYALVPVTSGAWGAGRFGVVVAAAVLPWFVHAALGFADPERDRRWRAGWRSGLLLTVVVAFVAAAWWLVLGVVALVAVFAALVARGRLLERSVLGGVVAPVGVMLATPAVLLSPWLVPTLLQGDLVALVGEAGRLPYGILSPTDVLAGHLADHAAPAWTGLLLAVLALLALLVPATRLAVVGCWAIALAVAGPASLLALPVFELAAGETPAAVGFVVVALQGAAVVAVVLGAQGLGQLGAARGDRPGATGRPDRVRRVRTALGVVPVLVLALVPLAGLVWFVGPGAAVADDDRDEAIPAYMAQRSETSPSYGVLVIDGSVRTGLTFEVRREDGLRLGEEEIAALTPVDTTMVEDVRTLVSTPSGEQLDRLRDAGISYIVLPAPADPTIRAVLDSVAGLQPASAADPDTRAWELAEQPAADAVDDGSTGVGRALLLLVQGVAVVVVLVMAGPSLPSRPGRGRTPGAASAAPAREPEGSVA</sequence>
<dbReference type="AlphaFoldDB" id="A0A6P0HF75"/>
<name>A0A6P0HF75_9ACTN</name>
<evidence type="ECO:0000313" key="4">
    <source>
        <dbReference type="Proteomes" id="UP000468687"/>
    </source>
</evidence>
<feature type="transmembrane region" description="Helical" evidence="2">
    <location>
        <begin position="649"/>
        <end position="674"/>
    </location>
</feature>
<organism evidence="3 4">
    <name type="scientific">Nocardioides zeae</name>
    <dbReference type="NCBI Taxonomy" id="1457234"/>
    <lineage>
        <taxon>Bacteria</taxon>
        <taxon>Bacillati</taxon>
        <taxon>Actinomycetota</taxon>
        <taxon>Actinomycetes</taxon>
        <taxon>Propionibacteriales</taxon>
        <taxon>Nocardioidaceae</taxon>
        <taxon>Nocardioides</taxon>
    </lineage>
</organism>
<dbReference type="EMBL" id="JAAGXA010000001">
    <property type="protein sequence ID" value="NEN76947.1"/>
    <property type="molecule type" value="Genomic_DNA"/>
</dbReference>
<evidence type="ECO:0000256" key="2">
    <source>
        <dbReference type="SAM" id="Phobius"/>
    </source>
</evidence>
<dbReference type="SUPFAM" id="SSF53448">
    <property type="entry name" value="Nucleotide-diphospho-sugar transferases"/>
    <property type="match status" value="1"/>
</dbReference>
<feature type="region of interest" description="Disordered" evidence="1">
    <location>
        <begin position="1"/>
        <end position="38"/>
    </location>
</feature>
<feature type="transmembrane region" description="Helical" evidence="2">
    <location>
        <begin position="1024"/>
        <end position="1045"/>
    </location>
</feature>
<keyword evidence="2" id="KW-0472">Membrane</keyword>
<feature type="region of interest" description="Disordered" evidence="1">
    <location>
        <begin position="1045"/>
        <end position="1071"/>
    </location>
</feature>
<feature type="region of interest" description="Disordered" evidence="1">
    <location>
        <begin position="415"/>
        <end position="456"/>
    </location>
</feature>
<dbReference type="GO" id="GO:0016740">
    <property type="term" value="F:transferase activity"/>
    <property type="evidence" value="ECO:0007669"/>
    <property type="project" value="UniProtKB-KW"/>
</dbReference>
<accession>A0A6P0HF75</accession>
<dbReference type="InterPro" id="IPR029044">
    <property type="entry name" value="Nucleotide-diphossugar_trans"/>
</dbReference>
<protein>
    <submittedName>
        <fullName evidence="3">Glycosyltransferase family 2 protein</fullName>
    </submittedName>
</protein>
<dbReference type="PANTHER" id="PTHR43685">
    <property type="entry name" value="GLYCOSYLTRANSFERASE"/>
    <property type="match status" value="1"/>
</dbReference>
<feature type="transmembrane region" description="Helical" evidence="2">
    <location>
        <begin position="770"/>
        <end position="791"/>
    </location>
</feature>
<dbReference type="PANTHER" id="PTHR43685:SF3">
    <property type="entry name" value="SLR2126 PROTEIN"/>
    <property type="match status" value="1"/>
</dbReference>
<feature type="compositionally biased region" description="Basic and acidic residues" evidence="1">
    <location>
        <begin position="415"/>
        <end position="432"/>
    </location>
</feature>
<feature type="transmembrane region" description="Helical" evidence="2">
    <location>
        <begin position="549"/>
        <end position="570"/>
    </location>
</feature>